<comment type="caution">
    <text evidence="1">The sequence shown here is derived from an EMBL/GenBank/DDBJ whole genome shotgun (WGS) entry which is preliminary data.</text>
</comment>
<name>A0ABT1Y8E5_9FIRM</name>
<dbReference type="RefSeq" id="WP_089608965.1">
    <property type="nucleotide sequence ID" value="NZ_CP022121.1"/>
</dbReference>
<organism evidence="1 2">
    <name type="scientific">Dehalobacterium formicoaceticum</name>
    <dbReference type="NCBI Taxonomy" id="51515"/>
    <lineage>
        <taxon>Bacteria</taxon>
        <taxon>Bacillati</taxon>
        <taxon>Bacillota</taxon>
        <taxon>Clostridia</taxon>
        <taxon>Eubacteriales</taxon>
        <taxon>Peptococcaceae</taxon>
        <taxon>Dehalobacterium</taxon>
    </lineage>
</organism>
<evidence type="ECO:0000313" key="1">
    <source>
        <dbReference type="EMBL" id="MCR6547162.1"/>
    </source>
</evidence>
<evidence type="ECO:0000313" key="2">
    <source>
        <dbReference type="Proteomes" id="UP001524944"/>
    </source>
</evidence>
<sequence length="113" mass="13022">MKETFNQRYKQVCQLAEQQGEAFAEVVSESFDDLDSLGEFVDTLFYMHSITDDEQFAVFLGIMYEIMGMQMPEEIDCHIVMEQRLSIFYSCFLTSFLTGVFDRVGGDFSCPAM</sequence>
<protein>
    <submittedName>
        <fullName evidence="1">Uncharacterized protein</fullName>
    </submittedName>
</protein>
<accession>A0ABT1Y8E5</accession>
<keyword evidence="2" id="KW-1185">Reference proteome</keyword>
<dbReference type="EMBL" id="JANPWE010000019">
    <property type="protein sequence ID" value="MCR6547162.1"/>
    <property type="molecule type" value="Genomic_DNA"/>
</dbReference>
<proteinExistence type="predicted"/>
<reference evidence="1 2" key="1">
    <citation type="submission" date="2022-08" db="EMBL/GenBank/DDBJ databases">
        <title>Proteogenomics of the novel Dehalobacterium formicoaceticum strain EZ94 highlights a key role of methyltransferases during anaerobic dichloromethane degradation.</title>
        <authorList>
            <person name="Wasmund K."/>
        </authorList>
    </citation>
    <scope>NUCLEOTIDE SEQUENCE [LARGE SCALE GENOMIC DNA]</scope>
    <source>
        <strain evidence="1 2">EZ94</strain>
    </source>
</reference>
<dbReference type="Proteomes" id="UP001524944">
    <property type="component" value="Unassembled WGS sequence"/>
</dbReference>
<gene>
    <name evidence="1" type="ORF">NVS47_16875</name>
</gene>